<comment type="caution">
    <text evidence="2">The sequence shown here is derived from an EMBL/GenBank/DDBJ whole genome shotgun (WGS) entry which is preliminary data.</text>
</comment>
<reference evidence="2 3" key="1">
    <citation type="submission" date="2023-10" db="EMBL/GenBank/DDBJ databases">
        <title>Genomes of two closely related lineages of the louse Polyplax serrata with different host specificities.</title>
        <authorList>
            <person name="Martinu J."/>
            <person name="Tarabai H."/>
            <person name="Stefka J."/>
            <person name="Hypsa V."/>
        </authorList>
    </citation>
    <scope>NUCLEOTIDE SEQUENCE [LARGE SCALE GENOMIC DNA]</scope>
    <source>
        <strain evidence="2">HR10_N</strain>
    </source>
</reference>
<dbReference type="EMBL" id="JAWJWE010000040">
    <property type="protein sequence ID" value="KAK6619596.1"/>
    <property type="molecule type" value="Genomic_DNA"/>
</dbReference>
<evidence type="ECO:0000313" key="3">
    <source>
        <dbReference type="Proteomes" id="UP001372834"/>
    </source>
</evidence>
<evidence type="ECO:0000313" key="2">
    <source>
        <dbReference type="EMBL" id="KAK6619596.1"/>
    </source>
</evidence>
<sequence>MREREKMKEAAYAGKLQVKSLIISTNGTLSVRAGKAGEEWEDEEEGKRTVTAHGRKTQDPTWKLPKRIGSEERRRRASG</sequence>
<name>A0AAN8NS43_POLSC</name>
<accession>A0AAN8NS43</accession>
<feature type="region of interest" description="Disordered" evidence="1">
    <location>
        <begin position="34"/>
        <end position="79"/>
    </location>
</feature>
<proteinExistence type="predicted"/>
<organism evidence="2 3">
    <name type="scientific">Polyplax serrata</name>
    <name type="common">Common mouse louse</name>
    <dbReference type="NCBI Taxonomy" id="468196"/>
    <lineage>
        <taxon>Eukaryota</taxon>
        <taxon>Metazoa</taxon>
        <taxon>Ecdysozoa</taxon>
        <taxon>Arthropoda</taxon>
        <taxon>Hexapoda</taxon>
        <taxon>Insecta</taxon>
        <taxon>Pterygota</taxon>
        <taxon>Neoptera</taxon>
        <taxon>Paraneoptera</taxon>
        <taxon>Psocodea</taxon>
        <taxon>Troctomorpha</taxon>
        <taxon>Phthiraptera</taxon>
        <taxon>Anoplura</taxon>
        <taxon>Polyplacidae</taxon>
        <taxon>Polyplax</taxon>
    </lineage>
</organism>
<evidence type="ECO:0000256" key="1">
    <source>
        <dbReference type="SAM" id="MobiDB-lite"/>
    </source>
</evidence>
<protein>
    <submittedName>
        <fullName evidence="2">Uncharacterized protein</fullName>
    </submittedName>
</protein>
<gene>
    <name evidence="2" type="ORF">RUM43_012353</name>
</gene>
<feature type="compositionally biased region" description="Basic and acidic residues" evidence="1">
    <location>
        <begin position="68"/>
        <end position="79"/>
    </location>
</feature>
<dbReference type="AlphaFoldDB" id="A0AAN8NS43"/>
<dbReference type="Proteomes" id="UP001372834">
    <property type="component" value="Unassembled WGS sequence"/>
</dbReference>